<keyword evidence="3" id="KW-1185">Reference proteome</keyword>
<evidence type="ECO:0000313" key="2">
    <source>
        <dbReference type="EMBL" id="RDH36559.1"/>
    </source>
</evidence>
<name>A0A3F3QBX0_9EURO</name>
<organism evidence="2 3">
    <name type="scientific">Aspergillus welwitschiae</name>
    <dbReference type="NCBI Taxonomy" id="1341132"/>
    <lineage>
        <taxon>Eukaryota</taxon>
        <taxon>Fungi</taxon>
        <taxon>Dikarya</taxon>
        <taxon>Ascomycota</taxon>
        <taxon>Pezizomycotina</taxon>
        <taxon>Eurotiomycetes</taxon>
        <taxon>Eurotiomycetidae</taxon>
        <taxon>Eurotiales</taxon>
        <taxon>Aspergillaceae</taxon>
        <taxon>Aspergillus</taxon>
        <taxon>Aspergillus subgen. Circumdati</taxon>
    </lineage>
</organism>
<dbReference type="RefSeq" id="XP_026629581.1">
    <property type="nucleotide sequence ID" value="XM_026770812.1"/>
</dbReference>
<gene>
    <name evidence="2" type="ORF">BDQ94DRAFT_167445</name>
</gene>
<evidence type="ECO:0000256" key="1">
    <source>
        <dbReference type="SAM" id="MobiDB-lite"/>
    </source>
</evidence>
<proteinExistence type="predicted"/>
<feature type="region of interest" description="Disordered" evidence="1">
    <location>
        <begin position="1"/>
        <end position="26"/>
    </location>
</feature>
<dbReference type="GeneID" id="38139168"/>
<accession>A0A3F3QBX0</accession>
<dbReference type="Proteomes" id="UP000253729">
    <property type="component" value="Unassembled WGS sequence"/>
</dbReference>
<evidence type="ECO:0000313" key="3">
    <source>
        <dbReference type="Proteomes" id="UP000253729"/>
    </source>
</evidence>
<reference evidence="2 3" key="1">
    <citation type="submission" date="2018-07" db="EMBL/GenBank/DDBJ databases">
        <title>The genomes of Aspergillus section Nigri reveals drivers in fungal speciation.</title>
        <authorList>
            <consortium name="DOE Joint Genome Institute"/>
            <person name="Vesth T.C."/>
            <person name="Nybo J."/>
            <person name="Theobald S."/>
            <person name="Brandl J."/>
            <person name="Frisvad J.C."/>
            <person name="Nielsen K.F."/>
            <person name="Lyhne E.K."/>
            <person name="Kogle M.E."/>
            <person name="Kuo A."/>
            <person name="Riley R."/>
            <person name="Clum A."/>
            <person name="Nolan M."/>
            <person name="Lipzen A."/>
            <person name="Salamov A."/>
            <person name="Henrissat B."/>
            <person name="Wiebenga A."/>
            <person name="De vries R.P."/>
            <person name="Grigoriev I.V."/>
            <person name="Mortensen U.H."/>
            <person name="Andersen M.R."/>
            <person name="Baker S.E."/>
        </authorList>
    </citation>
    <scope>NUCLEOTIDE SEQUENCE [LARGE SCALE GENOMIC DNA]</scope>
    <source>
        <strain evidence="2 3">CBS 139.54b</strain>
    </source>
</reference>
<dbReference type="EMBL" id="KZ852037">
    <property type="protein sequence ID" value="RDH36559.1"/>
    <property type="molecule type" value="Genomic_DNA"/>
</dbReference>
<protein>
    <submittedName>
        <fullName evidence="2">Uncharacterized protein</fullName>
    </submittedName>
</protein>
<sequence>MPEGGDTVEGGEEDRLEGGKGETDEATVEIANVVKNQRLELPLPLPRPRQLLLALGKHGWTVLELPRQRRVRRCCMLWALKTLLVAEVKVVGSTTSEEERQSRHASCLILAKRAREQFETQQTDRATEECVT</sequence>
<dbReference type="AlphaFoldDB" id="A0A3F3QBX0"/>